<name>A0A0V8QID2_9FIRM</name>
<dbReference type="GO" id="GO:1901678">
    <property type="term" value="P:iron coordination entity transport"/>
    <property type="evidence" value="ECO:0007669"/>
    <property type="project" value="UniProtKB-ARBA"/>
</dbReference>
<keyword evidence="3" id="KW-0813">Transport</keyword>
<feature type="compositionally biased region" description="Low complexity" evidence="5">
    <location>
        <begin position="23"/>
        <end position="36"/>
    </location>
</feature>
<keyword evidence="4 6" id="KW-0732">Signal</keyword>
<evidence type="ECO:0000256" key="1">
    <source>
        <dbReference type="ARBA" id="ARBA00004196"/>
    </source>
</evidence>
<dbReference type="SUPFAM" id="SSF53807">
    <property type="entry name" value="Helical backbone' metal receptor"/>
    <property type="match status" value="1"/>
</dbReference>
<keyword evidence="9" id="KW-1185">Reference proteome</keyword>
<evidence type="ECO:0000259" key="7">
    <source>
        <dbReference type="PROSITE" id="PS50983"/>
    </source>
</evidence>
<comment type="caution">
    <text evidence="8">The sequence shown here is derived from an EMBL/GenBank/DDBJ whole genome shotgun (WGS) entry which is preliminary data.</text>
</comment>
<dbReference type="InterPro" id="IPR002491">
    <property type="entry name" value="ABC_transptr_periplasmic_BD"/>
</dbReference>
<evidence type="ECO:0000256" key="4">
    <source>
        <dbReference type="ARBA" id="ARBA00022729"/>
    </source>
</evidence>
<evidence type="ECO:0000313" key="9">
    <source>
        <dbReference type="Proteomes" id="UP000054874"/>
    </source>
</evidence>
<comment type="similarity">
    <text evidence="2">Belongs to the bacterial solute-binding protein 8 family.</text>
</comment>
<dbReference type="PROSITE" id="PS50983">
    <property type="entry name" value="FE_B12_PBP"/>
    <property type="match status" value="1"/>
</dbReference>
<feature type="chain" id="PRO_5038464094" evidence="6">
    <location>
        <begin position="22"/>
        <end position="340"/>
    </location>
</feature>
<feature type="signal peptide" evidence="6">
    <location>
        <begin position="1"/>
        <end position="21"/>
    </location>
</feature>
<evidence type="ECO:0000256" key="2">
    <source>
        <dbReference type="ARBA" id="ARBA00008814"/>
    </source>
</evidence>
<gene>
    <name evidence="8" type="ORF">ASU35_07545</name>
</gene>
<reference evidence="8 9" key="1">
    <citation type="submission" date="2015-11" db="EMBL/GenBank/DDBJ databases">
        <title>Butyribacter intestini gen. nov., sp. nov., a butyric acid-producing bacterium of the family Lachnospiraceae isolated from the human faeces.</title>
        <authorList>
            <person name="Zou Y."/>
            <person name="Xue W."/>
            <person name="Luo G."/>
            <person name="Lv M."/>
        </authorList>
    </citation>
    <scope>NUCLEOTIDE SEQUENCE [LARGE SCALE GENOMIC DNA]</scope>
    <source>
        <strain evidence="8 9">ACET-33324</strain>
    </source>
</reference>
<dbReference type="STRING" id="290052.ASU35_07545"/>
<dbReference type="Gene3D" id="3.40.50.1980">
    <property type="entry name" value="Nitrogenase molybdenum iron protein domain"/>
    <property type="match status" value="2"/>
</dbReference>
<organism evidence="8 9">
    <name type="scientific">Acetivibrio ethanolgignens</name>
    <dbReference type="NCBI Taxonomy" id="290052"/>
    <lineage>
        <taxon>Bacteria</taxon>
        <taxon>Bacillati</taxon>
        <taxon>Bacillota</taxon>
        <taxon>Clostridia</taxon>
        <taxon>Eubacteriales</taxon>
        <taxon>Oscillospiraceae</taxon>
        <taxon>Acetivibrio</taxon>
    </lineage>
</organism>
<feature type="region of interest" description="Disordered" evidence="5">
    <location>
        <begin position="23"/>
        <end position="47"/>
    </location>
</feature>
<comment type="subcellular location">
    <subcellularLocation>
        <location evidence="1">Cell envelope</location>
    </subcellularLocation>
</comment>
<proteinExistence type="inferred from homology"/>
<evidence type="ECO:0000256" key="5">
    <source>
        <dbReference type="SAM" id="MobiDB-lite"/>
    </source>
</evidence>
<dbReference type="PROSITE" id="PS51257">
    <property type="entry name" value="PROKAR_LIPOPROTEIN"/>
    <property type="match status" value="1"/>
</dbReference>
<dbReference type="GO" id="GO:0030288">
    <property type="term" value="C:outer membrane-bounded periplasmic space"/>
    <property type="evidence" value="ECO:0007669"/>
    <property type="project" value="TreeGrafter"/>
</dbReference>
<protein>
    <submittedName>
        <fullName evidence="8">ABC transporter substrate-binding protein</fullName>
    </submittedName>
</protein>
<dbReference type="Proteomes" id="UP000054874">
    <property type="component" value="Unassembled WGS sequence"/>
</dbReference>
<evidence type="ECO:0000256" key="6">
    <source>
        <dbReference type="SAM" id="SignalP"/>
    </source>
</evidence>
<dbReference type="AlphaFoldDB" id="A0A0V8QID2"/>
<evidence type="ECO:0000256" key="3">
    <source>
        <dbReference type="ARBA" id="ARBA00022448"/>
    </source>
</evidence>
<feature type="domain" description="Fe/B12 periplasmic-binding" evidence="7">
    <location>
        <begin position="74"/>
        <end position="340"/>
    </location>
</feature>
<dbReference type="Pfam" id="PF01497">
    <property type="entry name" value="Peripla_BP_2"/>
    <property type="match status" value="1"/>
</dbReference>
<sequence length="340" mass="36309">MKKFLTILLTGALALSLSACGSKTDTDTTVSPTSSSEATQVTSEAQEVPDTVTLDTYNGAGEKAAITFPFHPERLAVMDLAALDILDTIGCGDKVIGVSKSTSIDYLQKYVTNDELFNLGTIKEVNMEALMECEPDVIFIGGRLSHMYDELSKIAPVYMVKTDIETGVIESTLRNAQNIASLFGLQDSVANLMSNYTSRIEALKAFAKGKTSIVGMVNAGGFGLLGNDGRCSIIGNEIGFENIGIDASIDTSAHGNEASFEFVVDKNPDYIFAMDRDAAIGTEGAKLAAEVLDNELINMTSAAKNGNVIVLEHSNIWYTAEGGIKALDIMLSDLENTLLK</sequence>
<dbReference type="PANTHER" id="PTHR30532">
    <property type="entry name" value="IRON III DICITRATE-BINDING PERIPLASMIC PROTEIN"/>
    <property type="match status" value="1"/>
</dbReference>
<dbReference type="EMBL" id="LNAM01000079">
    <property type="protein sequence ID" value="KSV59849.1"/>
    <property type="molecule type" value="Genomic_DNA"/>
</dbReference>
<dbReference type="InterPro" id="IPR051313">
    <property type="entry name" value="Bact_iron-sidero_bind"/>
</dbReference>
<dbReference type="RefSeq" id="WP_058351896.1">
    <property type="nucleotide sequence ID" value="NZ_CABMMD010000079.1"/>
</dbReference>
<accession>A0A0V8QID2</accession>
<evidence type="ECO:0000313" key="8">
    <source>
        <dbReference type="EMBL" id="KSV59849.1"/>
    </source>
</evidence>
<dbReference type="OrthoDB" id="63946at2"/>
<dbReference type="PANTHER" id="PTHR30532:SF28">
    <property type="entry name" value="PETROBACTIN-BINDING PROTEIN YCLQ"/>
    <property type="match status" value="1"/>
</dbReference>